<dbReference type="SUPFAM" id="SSF50978">
    <property type="entry name" value="WD40 repeat-like"/>
    <property type="match status" value="1"/>
</dbReference>
<sequence length="458" mass="53193">MNVYNFNFKVVHSTKSTLYGYNVSEVWRREEVQRVNLQTIYPDYKWPKLAQSLYRDHEDLINKPVAIQDMKWSHDGTSIITISNDTGIRQYLIPEENTDDSIGNENRSDLSLLTPFTRGFKNKSIVCSEIHPLNSMYDKDYNFVLLSSRDMPIQMYDLNIQDEEEEYENISLLSKRHSNVRYSYNIVNPMNEKFESPFSIKIYPHQYDRFYTGGLNNIIKIYDFNRSLPICEYSVSRRNSNRSIISCFEERSNNYMIDNKVVLWASYKNEFGRLDTRCAKGYSKNIYEAKYRLPQNLGNGIYQMIRSDNGHYLYIFLRKSDKIQIFDMRNMESKSINELKLPFKIGYQKILASMVEGQGLMLGSSQNILLVWDKALVESGGITNREQVKDNYGFHAISIDNLHSSTNGARINIITQNPNWINSDNGCIAISSSFDRNCTIDATATTKLQSSLYVLGLN</sequence>
<gene>
    <name evidence="7" type="ORF">RI543_001761</name>
</gene>
<evidence type="ECO:0000256" key="1">
    <source>
        <dbReference type="ARBA" id="ARBA00022664"/>
    </source>
</evidence>
<dbReference type="EMBL" id="JAWIZZ010000040">
    <property type="protein sequence ID" value="KAK5780639.1"/>
    <property type="molecule type" value="Genomic_DNA"/>
</dbReference>
<dbReference type="Proteomes" id="UP001306508">
    <property type="component" value="Unassembled WGS sequence"/>
</dbReference>
<protein>
    <recommendedName>
        <fullName evidence="6">Protein SWT21</fullName>
    </recommendedName>
</protein>
<accession>A0AAN7WLC8</accession>
<comment type="subunit">
    <text evidence="5">Associates with snRNPs.</text>
</comment>
<keyword evidence="1" id="KW-0507">mRNA processing</keyword>
<evidence type="ECO:0000256" key="4">
    <source>
        <dbReference type="ARBA" id="ARBA00038156"/>
    </source>
</evidence>
<dbReference type="PANTHER" id="PTHR13211:SF0">
    <property type="entry name" value="TELOMERASE CAJAL BODY PROTEIN 1"/>
    <property type="match status" value="1"/>
</dbReference>
<proteinExistence type="inferred from homology"/>
<dbReference type="GO" id="GO:0006397">
    <property type="term" value="P:mRNA processing"/>
    <property type="evidence" value="ECO:0007669"/>
    <property type="project" value="UniProtKB-KW"/>
</dbReference>
<keyword evidence="2" id="KW-0508">mRNA splicing</keyword>
<dbReference type="InterPro" id="IPR051150">
    <property type="entry name" value="SWT21/TCAB1_mRNA_Telomere"/>
</dbReference>
<evidence type="ECO:0000256" key="3">
    <source>
        <dbReference type="ARBA" id="ARBA00037270"/>
    </source>
</evidence>
<organism evidence="7 8">
    <name type="scientific">Arxiozyma heterogenica</name>
    <dbReference type="NCBI Taxonomy" id="278026"/>
    <lineage>
        <taxon>Eukaryota</taxon>
        <taxon>Fungi</taxon>
        <taxon>Dikarya</taxon>
        <taxon>Ascomycota</taxon>
        <taxon>Saccharomycotina</taxon>
        <taxon>Saccharomycetes</taxon>
        <taxon>Saccharomycetales</taxon>
        <taxon>Saccharomycetaceae</taxon>
        <taxon>Arxiozyma</taxon>
    </lineage>
</organism>
<keyword evidence="8" id="KW-1185">Reference proteome</keyword>
<comment type="function">
    <text evidence="3">Involved in mRNA splicing. Helps to stabilize the U1 snRNP-5' splice site interaction.</text>
</comment>
<evidence type="ECO:0000256" key="5">
    <source>
        <dbReference type="ARBA" id="ARBA00038575"/>
    </source>
</evidence>
<dbReference type="GO" id="GO:0008380">
    <property type="term" value="P:RNA splicing"/>
    <property type="evidence" value="ECO:0007669"/>
    <property type="project" value="UniProtKB-KW"/>
</dbReference>
<evidence type="ECO:0000256" key="6">
    <source>
        <dbReference type="ARBA" id="ARBA00040352"/>
    </source>
</evidence>
<dbReference type="Gene3D" id="2.130.10.10">
    <property type="entry name" value="YVTN repeat-like/Quinoprotein amine dehydrogenase"/>
    <property type="match status" value="1"/>
</dbReference>
<reference evidence="8" key="1">
    <citation type="submission" date="2023-07" db="EMBL/GenBank/DDBJ databases">
        <title>A draft genome of Kazachstania heterogenica Y-27499.</title>
        <authorList>
            <person name="Donic C."/>
            <person name="Kralova J.S."/>
            <person name="Fidel L."/>
            <person name="Ben-Dor S."/>
            <person name="Jung S."/>
        </authorList>
    </citation>
    <scope>NUCLEOTIDE SEQUENCE [LARGE SCALE GENOMIC DNA]</scope>
    <source>
        <strain evidence="8">Y27499</strain>
    </source>
</reference>
<evidence type="ECO:0000313" key="8">
    <source>
        <dbReference type="Proteomes" id="UP001306508"/>
    </source>
</evidence>
<dbReference type="InterPro" id="IPR036322">
    <property type="entry name" value="WD40_repeat_dom_sf"/>
</dbReference>
<evidence type="ECO:0000256" key="2">
    <source>
        <dbReference type="ARBA" id="ARBA00023187"/>
    </source>
</evidence>
<dbReference type="PANTHER" id="PTHR13211">
    <property type="entry name" value="TELOMERASE CAJAL BODY PROTEIN 1"/>
    <property type="match status" value="1"/>
</dbReference>
<dbReference type="AlphaFoldDB" id="A0AAN7WLC8"/>
<comment type="caution">
    <text evidence="7">The sequence shown here is derived from an EMBL/GenBank/DDBJ whole genome shotgun (WGS) entry which is preliminary data.</text>
</comment>
<evidence type="ECO:0000313" key="7">
    <source>
        <dbReference type="EMBL" id="KAK5780639.1"/>
    </source>
</evidence>
<comment type="similarity">
    <text evidence="4">Belongs to the SWT21 family.</text>
</comment>
<name>A0AAN7WLC8_9SACH</name>
<dbReference type="InterPro" id="IPR015943">
    <property type="entry name" value="WD40/YVTN_repeat-like_dom_sf"/>
</dbReference>